<evidence type="ECO:0000313" key="5">
    <source>
        <dbReference type="Proteomes" id="UP001358417"/>
    </source>
</evidence>
<proteinExistence type="predicted"/>
<dbReference type="EMBL" id="JAVRRD010000024">
    <property type="protein sequence ID" value="KAK5047768.1"/>
    <property type="molecule type" value="Genomic_DNA"/>
</dbReference>
<feature type="region of interest" description="Disordered" evidence="2">
    <location>
        <begin position="16"/>
        <end position="59"/>
    </location>
</feature>
<evidence type="ECO:0000313" key="4">
    <source>
        <dbReference type="EMBL" id="KAK5047768.1"/>
    </source>
</evidence>
<sequence length="2071" mass="233712">MAAAVASPFSNGIHRSKETTYYQSSSVQERKKTVNGGPRPRDLSGWTLSGDKARTPTASGSAKMAETVSLLKSRCAEELGAAISNNIVSSHTRLMEKISQERLRALPTEGSAWDKVLAWAQSFAEKFNDFDHAIEQFTGGNYDGAEIAFGYCILLLDLGDENAAALQASFGFFFKCSLDLIAILDRVELFSASFDINEQLVLAYADLVTLVSDIALRFYQAIRAPSTSGVSIDIYAVFADTIESFQTRRDKIIESMWKYQLSQSNVELDSMPSIKTLRSWLAVEDSVLRYKSGDHTTLVNDRQQLTCLWVQPYLTRFLNSGRDVLAITGSAGSGKTVLAGTIVDTVQRNTARKSYSVLFVPINARAKSQATGLHVIRSLLSQLFESRVGNVQLYKILSETFEASYKASDVESYESLLWKVFERAIESTLPQAKDTLIIVDGIDEVSTDPKEAQNLHKHLVVASSKHEKVKLITLSQPSSLAPKTAADVQITSDLVYDDVFAVVSTLVQDHHYLQQLSRIEQEMIIDQIVESSKSNFLWSKLVAKILLKEPSLDKFREATAAMKKNPKPIQDVIRDHLSSANLSEEGKRLLTWLTISKRPLSVEELSLLHGIDPKTGSLSGNRIDPLQLLKPVAALIFLQDGLLYLRHASIRSPLLSHFEHNRQQTSIKDSSLDLVRRLLVYLRVTIKDQKDPSFSPLTSSQADQIFNQHSLAEYAIRYWVSHYLELPNTAKEFSQETLKEFNSILPTSPTVSLLEKLAWKWQPASIQISWHSTSLDMYRKVFNHNHPTILQSTIVLAIIFQTVGNTQEAAKHSYLATQLSVTIFSITHPLTIQCANKFLDVTSILNFSTRSETATYFEEVLTILIQSYTKQYGATSEMVTQYQYRLVELYRSLKEETKVMELEQSLRGRSSQGGQEELTRRKTGSLDVRLMFRQGKESSYKMWNWDAENDYDVSFKSETRKSVTELLELAQAFISKGSTAKAEQCYVEAWYYTSLQQRTSQSLEIDVTRIKLVLTYSQFLRSIKRESEATALLTGIWEEYKSSSVALSEHISSHLFEIGQTLQTIGAASVAIEIFKHHSSVIRSHHSKESSAVAKVEECLQVTQRELLKQVSSSSGSASHVSQEEIVEIITSFQSSKSSQLDITSTSAVKQVVTTYIAQRRWKEATVVIKQTLRVIWTGFFAASIEDVNSPVSNAEFAVELADHLITVYESRLRILKAQDLRERLYRAVKSTRKIEDHVVKHNLSELLRLYEKTRSRDRTIQLYRDLLEDYKKAYGSCHQETLKILWKLAHLSSPDPISIDYYREIVELLSKDSKVCHSDAIEALDIISSHYWNERRYRDATWAYGLLFATFVHKGKDLKQFKSTTFTSTVYTRYVESLKVSSFKTTTIYEITKQYEETCITAFGIDSNISHEAMLSLARLCQSTKLHQAEAISLYESLLKDSKAIEYHSECKETLNAFYEERSLEAARNTTVSASSEQIDHAVTIIRKRMTENRSQYGWTHEESLEQLKEISYLYAKSSKKEEAIKEITEATSHVVTSEKSSILLVKSARAIASSYIAVGETHRGLEMTEELRWQLITKDSSNSKKYNINITTTDRSVAIFIAQLAYSLRQDSLVTFNEIYLSIITEIVYYEDFQRSIRTNASVTEVFSIAARLHSFLCLHKRTVTLVHVENELASFFLRTSGDKAKVGDIAQVKILVTTMLEYLHSRQIKNFLHSVNLASIERVRHLLTKGQQKQACDLSQTAFRYSHANSWYITPDAIKHGLTLAILIADLGKSGPTRKAQLEIASSIARPMLKAAHQHSLNLASVPLQEINSIVRILGDSKDFETLEWLLTALWDARETHRAWRPAVVLNLGKRLAIARFLLNKQDLALNLAADIAYNLRRVYGSAHLATLEMNVFLSQLYVSTGLSLQSTKGAGDLARRYYKRAIGVHENVLRSLTLDPLGLNEDDDVTVLSSDPEPLDISGVISKDATQGTYARRHLTLLRAALERFGDYPKPYAEYEQMNADVFHTFAEDLRGVEGVEKWNVKKFGNGKAGNEEGALDVNIKDWALLDVHEHTNGTNGHLNGVD</sequence>
<dbReference type="PANTHER" id="PTHR10039:SF9">
    <property type="entry name" value="NACHT DOMAIN PROTEIN (AFU_ORTHOLOGUE AFUA_2G01760)"/>
    <property type="match status" value="1"/>
</dbReference>
<dbReference type="PROSITE" id="PS50837">
    <property type="entry name" value="NACHT"/>
    <property type="match status" value="1"/>
</dbReference>
<reference evidence="4 5" key="1">
    <citation type="submission" date="2023-08" db="EMBL/GenBank/DDBJ databases">
        <title>Black Yeasts Isolated from many extreme environments.</title>
        <authorList>
            <person name="Coleine C."/>
            <person name="Stajich J.E."/>
            <person name="Selbmann L."/>
        </authorList>
    </citation>
    <scope>NUCLEOTIDE SEQUENCE [LARGE SCALE GENOMIC DNA]</scope>
    <source>
        <strain evidence="4 5">CCFEE 5792</strain>
    </source>
</reference>
<accession>A0AAV9N1A4</accession>
<feature type="domain" description="NACHT" evidence="3">
    <location>
        <begin position="323"/>
        <end position="448"/>
    </location>
</feature>
<protein>
    <recommendedName>
        <fullName evidence="3">NACHT domain-containing protein</fullName>
    </recommendedName>
</protein>
<name>A0AAV9N1A4_9EURO</name>
<dbReference type="Proteomes" id="UP001358417">
    <property type="component" value="Unassembled WGS sequence"/>
</dbReference>
<dbReference type="RefSeq" id="XP_064703295.1">
    <property type="nucleotide sequence ID" value="XM_064849994.1"/>
</dbReference>
<dbReference type="InterPro" id="IPR011990">
    <property type="entry name" value="TPR-like_helical_dom_sf"/>
</dbReference>
<dbReference type="SUPFAM" id="SSF52540">
    <property type="entry name" value="P-loop containing nucleoside triphosphate hydrolases"/>
    <property type="match status" value="1"/>
</dbReference>
<dbReference type="Pfam" id="PF24883">
    <property type="entry name" value="NPHP3_N"/>
    <property type="match status" value="1"/>
</dbReference>
<keyword evidence="1" id="KW-0677">Repeat</keyword>
<dbReference type="Gene3D" id="3.40.50.300">
    <property type="entry name" value="P-loop containing nucleotide triphosphate hydrolases"/>
    <property type="match status" value="1"/>
</dbReference>
<dbReference type="GeneID" id="89974605"/>
<dbReference type="InterPro" id="IPR007111">
    <property type="entry name" value="NACHT_NTPase"/>
</dbReference>
<comment type="caution">
    <text evidence="4">The sequence shown here is derived from an EMBL/GenBank/DDBJ whole genome shotgun (WGS) entry which is preliminary data.</text>
</comment>
<dbReference type="InterPro" id="IPR027417">
    <property type="entry name" value="P-loop_NTPase"/>
</dbReference>
<evidence type="ECO:0000256" key="2">
    <source>
        <dbReference type="SAM" id="MobiDB-lite"/>
    </source>
</evidence>
<dbReference type="PANTHER" id="PTHR10039">
    <property type="entry name" value="AMELOGENIN"/>
    <property type="match status" value="1"/>
</dbReference>
<dbReference type="InterPro" id="IPR056884">
    <property type="entry name" value="NPHP3-like_N"/>
</dbReference>
<keyword evidence="5" id="KW-1185">Reference proteome</keyword>
<evidence type="ECO:0000259" key="3">
    <source>
        <dbReference type="PROSITE" id="PS50837"/>
    </source>
</evidence>
<evidence type="ECO:0000256" key="1">
    <source>
        <dbReference type="ARBA" id="ARBA00022737"/>
    </source>
</evidence>
<gene>
    <name evidence="4" type="ORF">LTR84_006433</name>
</gene>
<organism evidence="4 5">
    <name type="scientific">Exophiala bonariae</name>
    <dbReference type="NCBI Taxonomy" id="1690606"/>
    <lineage>
        <taxon>Eukaryota</taxon>
        <taxon>Fungi</taxon>
        <taxon>Dikarya</taxon>
        <taxon>Ascomycota</taxon>
        <taxon>Pezizomycotina</taxon>
        <taxon>Eurotiomycetes</taxon>
        <taxon>Chaetothyriomycetidae</taxon>
        <taxon>Chaetothyriales</taxon>
        <taxon>Herpotrichiellaceae</taxon>
        <taxon>Exophiala</taxon>
    </lineage>
</organism>
<dbReference type="Gene3D" id="1.25.40.10">
    <property type="entry name" value="Tetratricopeptide repeat domain"/>
    <property type="match status" value="2"/>
</dbReference>